<sequence>MKVAQCLRALPSTWEALYVILITGELMKEIYWPQSAQSPYVLFAKAVVNVITFAQRPTPTGCARDFVALNTCLDFGEGLLIPKMA</sequence>
<accession>A0A4C1Z2M7</accession>
<dbReference type="Proteomes" id="UP000299102">
    <property type="component" value="Unassembled WGS sequence"/>
</dbReference>
<proteinExistence type="predicted"/>
<name>A0A4C1Z2M7_EUMVA</name>
<dbReference type="EMBL" id="BGZK01001509">
    <property type="protein sequence ID" value="GBP81403.1"/>
    <property type="molecule type" value="Genomic_DNA"/>
</dbReference>
<evidence type="ECO:0000313" key="1">
    <source>
        <dbReference type="EMBL" id="GBP81403.1"/>
    </source>
</evidence>
<keyword evidence="2" id="KW-1185">Reference proteome</keyword>
<dbReference type="AlphaFoldDB" id="A0A4C1Z2M7"/>
<evidence type="ECO:0000313" key="2">
    <source>
        <dbReference type="Proteomes" id="UP000299102"/>
    </source>
</evidence>
<organism evidence="1 2">
    <name type="scientific">Eumeta variegata</name>
    <name type="common">Bagworm moth</name>
    <name type="synonym">Eumeta japonica</name>
    <dbReference type="NCBI Taxonomy" id="151549"/>
    <lineage>
        <taxon>Eukaryota</taxon>
        <taxon>Metazoa</taxon>
        <taxon>Ecdysozoa</taxon>
        <taxon>Arthropoda</taxon>
        <taxon>Hexapoda</taxon>
        <taxon>Insecta</taxon>
        <taxon>Pterygota</taxon>
        <taxon>Neoptera</taxon>
        <taxon>Endopterygota</taxon>
        <taxon>Lepidoptera</taxon>
        <taxon>Glossata</taxon>
        <taxon>Ditrysia</taxon>
        <taxon>Tineoidea</taxon>
        <taxon>Psychidae</taxon>
        <taxon>Oiketicinae</taxon>
        <taxon>Eumeta</taxon>
    </lineage>
</organism>
<reference evidence="1 2" key="1">
    <citation type="journal article" date="2019" name="Commun. Biol.">
        <title>The bagworm genome reveals a unique fibroin gene that provides high tensile strength.</title>
        <authorList>
            <person name="Kono N."/>
            <person name="Nakamura H."/>
            <person name="Ohtoshi R."/>
            <person name="Tomita M."/>
            <person name="Numata K."/>
            <person name="Arakawa K."/>
        </authorList>
    </citation>
    <scope>NUCLEOTIDE SEQUENCE [LARGE SCALE GENOMIC DNA]</scope>
</reference>
<protein>
    <submittedName>
        <fullName evidence="1">Uncharacterized protein</fullName>
    </submittedName>
</protein>
<gene>
    <name evidence="1" type="ORF">EVAR_52665_1</name>
</gene>
<comment type="caution">
    <text evidence="1">The sequence shown here is derived from an EMBL/GenBank/DDBJ whole genome shotgun (WGS) entry which is preliminary data.</text>
</comment>